<protein>
    <submittedName>
        <fullName evidence="1">Uncharacterized protein</fullName>
    </submittedName>
</protein>
<dbReference type="Proteomes" id="UP001281147">
    <property type="component" value="Unassembled WGS sequence"/>
</dbReference>
<gene>
    <name evidence="1" type="ORF">LTR37_017458</name>
</gene>
<sequence>MRAVRRNTRRKFDLPGPSKAKKRRTVVGSSIGNDIMMLPPDNFPVSYGKSATEIENKENVRPNMSAWLGFPGHSGFEESSFIHNMDTTSQDIDVTLSQPSASSAQLATPPPQMSTAGGAKKIAKLYRCTRCLAHKGIVLE</sequence>
<evidence type="ECO:0000313" key="2">
    <source>
        <dbReference type="Proteomes" id="UP001281147"/>
    </source>
</evidence>
<accession>A0ACC3MKU8</accession>
<name>A0ACC3MKU8_9PEZI</name>
<reference evidence="1" key="1">
    <citation type="submission" date="2023-07" db="EMBL/GenBank/DDBJ databases">
        <title>Black Yeasts Isolated from many extreme environments.</title>
        <authorList>
            <person name="Coleine C."/>
            <person name="Stajich J.E."/>
            <person name="Selbmann L."/>
        </authorList>
    </citation>
    <scope>NUCLEOTIDE SEQUENCE</scope>
    <source>
        <strain evidence="1">CCFEE 5714</strain>
    </source>
</reference>
<keyword evidence="2" id="KW-1185">Reference proteome</keyword>
<dbReference type="EMBL" id="JAUTXU010000226">
    <property type="protein sequence ID" value="KAK3697396.1"/>
    <property type="molecule type" value="Genomic_DNA"/>
</dbReference>
<proteinExistence type="predicted"/>
<comment type="caution">
    <text evidence="1">The sequence shown here is derived from an EMBL/GenBank/DDBJ whole genome shotgun (WGS) entry which is preliminary data.</text>
</comment>
<evidence type="ECO:0000313" key="1">
    <source>
        <dbReference type="EMBL" id="KAK3697396.1"/>
    </source>
</evidence>
<organism evidence="1 2">
    <name type="scientific">Vermiconidia calcicola</name>
    <dbReference type="NCBI Taxonomy" id="1690605"/>
    <lineage>
        <taxon>Eukaryota</taxon>
        <taxon>Fungi</taxon>
        <taxon>Dikarya</taxon>
        <taxon>Ascomycota</taxon>
        <taxon>Pezizomycotina</taxon>
        <taxon>Dothideomycetes</taxon>
        <taxon>Dothideomycetidae</taxon>
        <taxon>Mycosphaerellales</taxon>
        <taxon>Extremaceae</taxon>
        <taxon>Vermiconidia</taxon>
    </lineage>
</organism>